<reference evidence="1 6" key="3">
    <citation type="journal article" date="2020" name="Microbiome">
        <title>Single-cell genomics of uncultured bacteria reveals dietary fiber responders in the mouse gut microbiota.</title>
        <authorList>
            <person name="Chijiiwa R."/>
            <person name="Hosokawa M."/>
            <person name="Kogawa M."/>
            <person name="Nishikawa Y."/>
            <person name="Ide K."/>
            <person name="Sakanashi C."/>
            <person name="Takahashi K."/>
            <person name="Takeyama H."/>
        </authorList>
    </citation>
    <scope>NUCLEOTIDE SEQUENCE [LARGE SCALE GENOMIC DNA]</scope>
    <source>
        <strain evidence="1">IMSAGC_001</strain>
    </source>
</reference>
<keyword evidence="5" id="KW-1185">Reference proteome</keyword>
<dbReference type="Proteomes" id="UP000491181">
    <property type="component" value="Unassembled WGS sequence"/>
</dbReference>
<evidence type="ECO:0000313" key="6">
    <source>
        <dbReference type="Proteomes" id="UP000491181"/>
    </source>
</evidence>
<evidence type="ECO:0000313" key="3">
    <source>
        <dbReference type="EMBL" id="TGY01266.1"/>
    </source>
</evidence>
<dbReference type="EMBL" id="RAZM01000001">
    <property type="protein sequence ID" value="RLT81885.1"/>
    <property type="molecule type" value="Genomic_DNA"/>
</dbReference>
<accession>A0A3L8ACI2</accession>
<evidence type="ECO:0000313" key="2">
    <source>
        <dbReference type="EMBL" id="RLT81885.1"/>
    </source>
</evidence>
<proteinExistence type="predicted"/>
<organism evidence="2 4">
    <name type="scientific">Bacteroides acidifaciens</name>
    <dbReference type="NCBI Taxonomy" id="85831"/>
    <lineage>
        <taxon>Bacteria</taxon>
        <taxon>Pseudomonadati</taxon>
        <taxon>Bacteroidota</taxon>
        <taxon>Bacteroidia</taxon>
        <taxon>Bacteroidales</taxon>
        <taxon>Bacteroidaceae</taxon>
        <taxon>Bacteroides</taxon>
    </lineage>
</organism>
<dbReference type="Proteomes" id="UP000305751">
    <property type="component" value="Unassembled WGS sequence"/>
</dbReference>
<dbReference type="EMBL" id="SRZA01000044">
    <property type="protein sequence ID" value="TGY01266.1"/>
    <property type="molecule type" value="Genomic_DNA"/>
</dbReference>
<reference evidence="2 4" key="1">
    <citation type="submission" date="2018-09" db="EMBL/GenBank/DDBJ databases">
        <title>Murine metabolic-syndrome-specific gut microbial biobank.</title>
        <authorList>
            <person name="Liu C."/>
        </authorList>
    </citation>
    <scope>NUCLEOTIDE SEQUENCE [LARGE SCALE GENOMIC DNA]</scope>
    <source>
        <strain evidence="2 4">0.1X-D8-26</strain>
    </source>
</reference>
<gene>
    <name evidence="2" type="ORF">D7Y07_00510</name>
    <name evidence="3" type="ORF">E5356_13345</name>
    <name evidence="1" type="ORF">IMSAGC001_00108</name>
</gene>
<protein>
    <submittedName>
        <fullName evidence="2">Uncharacterized protein</fullName>
    </submittedName>
</protein>
<sequence>MKELKELKVGDFFKLKPTGRVYVRGEYVRSLKRYSYYDFDDVCREHFAKGSKRVIVNFEF</sequence>
<dbReference type="RefSeq" id="WP_121765048.1">
    <property type="nucleotide sequence ID" value="NZ_BLLS01000001.1"/>
</dbReference>
<evidence type="ECO:0000313" key="5">
    <source>
        <dbReference type="Proteomes" id="UP000305751"/>
    </source>
</evidence>
<dbReference type="Proteomes" id="UP000267159">
    <property type="component" value="Unassembled WGS sequence"/>
</dbReference>
<dbReference type="EMBL" id="BLLS01000001">
    <property type="protein sequence ID" value="GFH84713.1"/>
    <property type="molecule type" value="Genomic_DNA"/>
</dbReference>
<reference evidence="3 5" key="2">
    <citation type="submission" date="2019-04" db="EMBL/GenBank/DDBJ databases">
        <title>Microbes associate with the intestines of laboratory mice.</title>
        <authorList>
            <person name="Navarre W."/>
            <person name="Wong E."/>
            <person name="Huang K."/>
            <person name="Tropini C."/>
            <person name="Ng K."/>
            <person name="Yu B."/>
        </authorList>
    </citation>
    <scope>NUCLEOTIDE SEQUENCE [LARGE SCALE GENOMIC DNA]</scope>
    <source>
        <strain evidence="3 5">NM70_E10</strain>
    </source>
</reference>
<dbReference type="AlphaFoldDB" id="A0A3L8ACI2"/>
<comment type="caution">
    <text evidence="2">The sequence shown here is derived from an EMBL/GenBank/DDBJ whole genome shotgun (WGS) entry which is preliminary data.</text>
</comment>
<name>A0A3L8ACI2_9BACE</name>
<evidence type="ECO:0000313" key="4">
    <source>
        <dbReference type="Proteomes" id="UP000267159"/>
    </source>
</evidence>
<evidence type="ECO:0000313" key="1">
    <source>
        <dbReference type="EMBL" id="GFH84713.1"/>
    </source>
</evidence>